<dbReference type="GO" id="GO:0008270">
    <property type="term" value="F:zinc ion binding"/>
    <property type="evidence" value="ECO:0007669"/>
    <property type="project" value="UniProtKB-UniRule"/>
</dbReference>
<keyword evidence="8 15" id="KW-0862">Zinc</keyword>
<dbReference type="InParanoid" id="A0A672YZN0"/>
<feature type="active site" evidence="15">
    <location>
        <position position="134"/>
    </location>
</feature>
<organism evidence="20 21">
    <name type="scientific">Sphaeramia orbicularis</name>
    <name type="common">orbiculate cardinalfish</name>
    <dbReference type="NCBI Taxonomy" id="375764"/>
    <lineage>
        <taxon>Eukaryota</taxon>
        <taxon>Metazoa</taxon>
        <taxon>Chordata</taxon>
        <taxon>Craniata</taxon>
        <taxon>Vertebrata</taxon>
        <taxon>Euteleostomi</taxon>
        <taxon>Actinopterygii</taxon>
        <taxon>Neopterygii</taxon>
        <taxon>Teleostei</taxon>
        <taxon>Neoteleostei</taxon>
        <taxon>Acanthomorphata</taxon>
        <taxon>Gobiaria</taxon>
        <taxon>Kurtiformes</taxon>
        <taxon>Apogonoidei</taxon>
        <taxon>Apogonidae</taxon>
        <taxon>Apogoninae</taxon>
        <taxon>Sphaeramia</taxon>
    </lineage>
</organism>
<protein>
    <recommendedName>
        <fullName evidence="16">Metalloendopeptidase</fullName>
        <ecNumber evidence="16">3.4.24.-</ecNumber>
    </recommendedName>
</protein>
<sequence length="603" mass="68249">MAKPIGETVLHVDKGRNRNILQINKEAGKHLIEGDIKEGVLRNTIIGDEYRWPTTVPFYLDDSLDVNAKGVILKTFDEFRLRTCIDFAPWEGEENYISVFNDDGCYSYVGNQHVGKQELSIGWGCELIATVEHEFLHALGFWHEQSRSDRDDYIDIIWRNIEPDNQYNFDRENDTVSSALGVPYDYMSVMHYEKTAFGLENQITMLPKNPHYVDVIGQDMGFSASDLTKLSRLYKCTTSTTFVDSCSFDDDNICGMIDGPGNKKWEWRDSVEGGPESDFTTMGQREGNSYFMHFNTASANPGDHAILRSRMLYPKPGAQCLQFFLFNTGAADDTLHIWVREYDETNPKGKLQHFKTISGGETGVWNLYQVNINVVNKARVIFEGVRGKQPSSGGLSLDDINLSSTKCPHHIWPIRNITNILENTGEINSPRFLSPTTGYSFQITLQPNGLDDELGDMGVFFHLTSGPNDHNLNWPCPWHQVTMTLMDQQPDIRQQMNQHHMLTTDPTLKSDDGTYMWGNPRSVGEKVTDPDGSSFYRGEGLGASPFITRTRLKSRDFIKGDTAFFLFSLEDRPQEVTSGDEIDLRAEEPQFGVSCIARGCHLA</sequence>
<dbReference type="InterPro" id="IPR013320">
    <property type="entry name" value="ConA-like_dom_sf"/>
</dbReference>
<evidence type="ECO:0000256" key="13">
    <source>
        <dbReference type="ARBA" id="ARBA00023157"/>
    </source>
</evidence>
<dbReference type="InterPro" id="IPR024079">
    <property type="entry name" value="MetalloPept_cat_dom_sf"/>
</dbReference>
<dbReference type="Proteomes" id="UP000472271">
    <property type="component" value="Chromosome 4"/>
</dbReference>
<evidence type="ECO:0000313" key="21">
    <source>
        <dbReference type="Proteomes" id="UP000472271"/>
    </source>
</evidence>
<dbReference type="PROSITE" id="PS50144">
    <property type="entry name" value="MATH"/>
    <property type="match status" value="1"/>
</dbReference>
<dbReference type="Pfam" id="PF22486">
    <property type="entry name" value="MATH_2"/>
    <property type="match status" value="1"/>
</dbReference>
<evidence type="ECO:0000256" key="2">
    <source>
        <dbReference type="ARBA" id="ARBA00022536"/>
    </source>
</evidence>
<dbReference type="PRINTS" id="PR00480">
    <property type="entry name" value="ASTACIN"/>
</dbReference>
<feature type="domain" description="MATH" evidence="18">
    <location>
        <begin position="407"/>
        <end position="569"/>
    </location>
</feature>
<dbReference type="InterPro" id="IPR008974">
    <property type="entry name" value="TRAF-like"/>
</dbReference>
<dbReference type="PROSITE" id="PS50060">
    <property type="entry name" value="MAM_2"/>
    <property type="match status" value="1"/>
</dbReference>
<evidence type="ECO:0000313" key="20">
    <source>
        <dbReference type="Ensembl" id="ENSSORP00005009993.1"/>
    </source>
</evidence>
<evidence type="ECO:0000256" key="4">
    <source>
        <dbReference type="ARBA" id="ARBA00022692"/>
    </source>
</evidence>
<dbReference type="InterPro" id="IPR006026">
    <property type="entry name" value="Peptidase_Metallo"/>
</dbReference>
<evidence type="ECO:0000256" key="12">
    <source>
        <dbReference type="ARBA" id="ARBA00023145"/>
    </source>
</evidence>
<dbReference type="FunFam" id="2.60.120.200:FF:000037">
    <property type="entry name" value="Meprin A subunit"/>
    <property type="match status" value="1"/>
</dbReference>
<comment type="cofactor">
    <cofactor evidence="15 16">
        <name>Zn(2+)</name>
        <dbReference type="ChEBI" id="CHEBI:29105"/>
    </cofactor>
    <text evidence="15 16">Binds 1 zinc ion per subunit.</text>
</comment>
<keyword evidence="14" id="KW-0325">Glycoprotein</keyword>
<evidence type="ECO:0000259" key="18">
    <source>
        <dbReference type="PROSITE" id="PS50144"/>
    </source>
</evidence>
<evidence type="ECO:0000256" key="11">
    <source>
        <dbReference type="ARBA" id="ARBA00023136"/>
    </source>
</evidence>
<dbReference type="Ensembl" id="ENSSORT00005010323.1">
    <property type="protein sequence ID" value="ENSSORP00005009993.1"/>
    <property type="gene ID" value="ENSSORG00005005445.1"/>
</dbReference>
<gene>
    <name evidence="20" type="primary">LOC115417406</name>
</gene>
<keyword evidence="12" id="KW-0865">Zymogen</keyword>
<dbReference type="GO" id="GO:0016020">
    <property type="term" value="C:membrane"/>
    <property type="evidence" value="ECO:0007669"/>
    <property type="project" value="UniProtKB-SubCell"/>
</dbReference>
<evidence type="ECO:0000259" key="19">
    <source>
        <dbReference type="PROSITE" id="PS51864"/>
    </source>
</evidence>
<dbReference type="PANTHER" id="PTHR10127:SF882">
    <property type="entry name" value="MEPRIN A SUBUNIT"/>
    <property type="match status" value="1"/>
</dbReference>
<dbReference type="SUPFAM" id="SSF55486">
    <property type="entry name" value="Metalloproteases ('zincins'), catalytic domain"/>
    <property type="match status" value="1"/>
</dbReference>
<name>A0A672YZN0_9TELE</name>
<dbReference type="FunFam" id="3.40.390.10:FF:000015">
    <property type="entry name" value="Meprin A subunit"/>
    <property type="match status" value="1"/>
</dbReference>
<keyword evidence="5 15" id="KW-0479">Metal-binding</keyword>
<evidence type="ECO:0000256" key="16">
    <source>
        <dbReference type="RuleBase" id="RU361183"/>
    </source>
</evidence>
<keyword evidence="13" id="KW-1015">Disulfide bond</keyword>
<evidence type="ECO:0000256" key="6">
    <source>
        <dbReference type="ARBA" id="ARBA00022729"/>
    </source>
</evidence>
<dbReference type="Gene3D" id="2.60.120.200">
    <property type="match status" value="1"/>
</dbReference>
<dbReference type="SMART" id="SM00235">
    <property type="entry name" value="ZnMc"/>
    <property type="match status" value="1"/>
</dbReference>
<dbReference type="PRINTS" id="PR00020">
    <property type="entry name" value="MAMDOMAIN"/>
</dbReference>
<evidence type="ECO:0000256" key="15">
    <source>
        <dbReference type="PROSITE-ProRule" id="PRU01211"/>
    </source>
</evidence>
<feature type="binding site" evidence="15">
    <location>
        <position position="137"/>
    </location>
    <ligand>
        <name>Zn(2+)</name>
        <dbReference type="ChEBI" id="CHEBI:29105"/>
        <note>catalytic</note>
    </ligand>
</feature>
<evidence type="ECO:0000256" key="3">
    <source>
        <dbReference type="ARBA" id="ARBA00022670"/>
    </source>
</evidence>
<dbReference type="AlphaFoldDB" id="A0A672YZN0"/>
<keyword evidence="6" id="KW-0732">Signal</keyword>
<keyword evidence="4" id="KW-0812">Transmembrane</keyword>
<evidence type="ECO:0000256" key="1">
    <source>
        <dbReference type="ARBA" id="ARBA00004479"/>
    </source>
</evidence>
<feature type="binding site" evidence="15">
    <location>
        <position position="133"/>
    </location>
    <ligand>
        <name>Zn(2+)</name>
        <dbReference type="ChEBI" id="CHEBI:29105"/>
        <note>catalytic</note>
    </ligand>
</feature>
<dbReference type="GO" id="GO:0006508">
    <property type="term" value="P:proteolysis"/>
    <property type="evidence" value="ECO:0007669"/>
    <property type="project" value="UniProtKB-KW"/>
</dbReference>
<dbReference type="Pfam" id="PF00629">
    <property type="entry name" value="MAM"/>
    <property type="match status" value="1"/>
</dbReference>
<keyword evidence="7 15" id="KW-0378">Hydrolase</keyword>
<reference evidence="20" key="2">
    <citation type="submission" date="2025-08" db="UniProtKB">
        <authorList>
            <consortium name="Ensembl"/>
        </authorList>
    </citation>
    <scope>IDENTIFICATION</scope>
</reference>
<evidence type="ECO:0000256" key="14">
    <source>
        <dbReference type="ARBA" id="ARBA00023180"/>
    </source>
</evidence>
<dbReference type="SUPFAM" id="SSF49599">
    <property type="entry name" value="TRAF domain-like"/>
    <property type="match status" value="1"/>
</dbReference>
<dbReference type="Gene3D" id="2.60.210.10">
    <property type="entry name" value="Apoptosis, Tumor Necrosis Factor Receptor Associated Protein 2, Chain A"/>
    <property type="match status" value="1"/>
</dbReference>
<dbReference type="FunFam" id="2.60.210.10:FF:000009">
    <property type="entry name" value="Meprin A subunit"/>
    <property type="match status" value="1"/>
</dbReference>
<evidence type="ECO:0000256" key="9">
    <source>
        <dbReference type="ARBA" id="ARBA00022989"/>
    </source>
</evidence>
<reference evidence="20" key="3">
    <citation type="submission" date="2025-09" db="UniProtKB">
        <authorList>
            <consortium name="Ensembl"/>
        </authorList>
    </citation>
    <scope>IDENTIFICATION</scope>
</reference>
<dbReference type="SMART" id="SM00061">
    <property type="entry name" value="MATH"/>
    <property type="match status" value="1"/>
</dbReference>
<dbReference type="EC" id="3.4.24.-" evidence="16"/>
<reference evidence="20" key="1">
    <citation type="submission" date="2019-06" db="EMBL/GenBank/DDBJ databases">
        <authorList>
            <consortium name="Wellcome Sanger Institute Data Sharing"/>
        </authorList>
    </citation>
    <scope>NUCLEOTIDE SEQUENCE [LARGE SCALE GENOMIC DNA]</scope>
</reference>
<accession>A0A672YZN0</accession>
<evidence type="ECO:0000256" key="8">
    <source>
        <dbReference type="ARBA" id="ARBA00022833"/>
    </source>
</evidence>
<feature type="binding site" evidence="15">
    <location>
        <position position="143"/>
    </location>
    <ligand>
        <name>Zn(2+)</name>
        <dbReference type="ChEBI" id="CHEBI:29105"/>
        <note>catalytic</note>
    </ligand>
</feature>
<dbReference type="InterPro" id="IPR000998">
    <property type="entry name" value="MAM_dom"/>
</dbReference>
<keyword evidence="11" id="KW-0472">Membrane</keyword>
<feature type="domain" description="MAM" evidence="17">
    <location>
        <begin position="244"/>
        <end position="409"/>
    </location>
</feature>
<evidence type="ECO:0000256" key="5">
    <source>
        <dbReference type="ARBA" id="ARBA00022723"/>
    </source>
</evidence>
<dbReference type="InterPro" id="IPR001506">
    <property type="entry name" value="Peptidase_M12A"/>
</dbReference>
<dbReference type="InterPro" id="IPR002083">
    <property type="entry name" value="MATH/TRAF_dom"/>
</dbReference>
<keyword evidence="10 15" id="KW-0482">Metalloprotease</keyword>
<comment type="caution">
    <text evidence="15">Lacks conserved residue(s) required for the propagation of feature annotation.</text>
</comment>
<evidence type="ECO:0000256" key="10">
    <source>
        <dbReference type="ARBA" id="ARBA00023049"/>
    </source>
</evidence>
<dbReference type="GO" id="GO:0004222">
    <property type="term" value="F:metalloendopeptidase activity"/>
    <property type="evidence" value="ECO:0007669"/>
    <property type="project" value="UniProtKB-UniRule"/>
</dbReference>
<dbReference type="SUPFAM" id="SSF49899">
    <property type="entry name" value="Concanavalin A-like lectins/glucanases"/>
    <property type="match status" value="1"/>
</dbReference>
<keyword evidence="2" id="KW-0245">EGF-like domain</keyword>
<comment type="subcellular location">
    <subcellularLocation>
        <location evidence="1">Membrane</location>
        <topology evidence="1">Single-pass type I membrane protein</topology>
    </subcellularLocation>
</comment>
<keyword evidence="9" id="KW-1133">Transmembrane helix</keyword>
<proteinExistence type="predicted"/>
<dbReference type="Gene3D" id="3.40.390.10">
    <property type="entry name" value="Collagenase (Catalytic Domain)"/>
    <property type="match status" value="1"/>
</dbReference>
<feature type="domain" description="Peptidase M12A" evidence="19">
    <location>
        <begin position="43"/>
        <end position="237"/>
    </location>
</feature>
<dbReference type="PANTHER" id="PTHR10127">
    <property type="entry name" value="DISCOIDIN, CUB, EGF, LAMININ , AND ZINC METALLOPROTEASE DOMAIN CONTAINING"/>
    <property type="match status" value="1"/>
</dbReference>
<dbReference type="Pfam" id="PF01400">
    <property type="entry name" value="Astacin"/>
    <property type="match status" value="1"/>
</dbReference>
<dbReference type="CDD" id="cd06263">
    <property type="entry name" value="MAM"/>
    <property type="match status" value="1"/>
</dbReference>
<keyword evidence="3 15" id="KW-0645">Protease</keyword>
<dbReference type="SMART" id="SM00137">
    <property type="entry name" value="MAM"/>
    <property type="match status" value="1"/>
</dbReference>
<keyword evidence="21" id="KW-1185">Reference proteome</keyword>
<evidence type="ECO:0000259" key="17">
    <source>
        <dbReference type="PROSITE" id="PS50060"/>
    </source>
</evidence>
<evidence type="ECO:0000256" key="7">
    <source>
        <dbReference type="ARBA" id="ARBA00022801"/>
    </source>
</evidence>
<dbReference type="PROSITE" id="PS51864">
    <property type="entry name" value="ASTACIN"/>
    <property type="match status" value="1"/>
</dbReference>